<reference evidence="2" key="2">
    <citation type="submission" date="2020-10" db="EMBL/GenBank/DDBJ databases">
        <authorList>
            <person name="Scholz U."/>
            <person name="Mascher M."/>
            <person name="Fiebig A."/>
        </authorList>
    </citation>
    <scope>NUCLEOTIDE SEQUENCE [LARGE SCALE GENOMIC DNA]</scope>
    <source>
        <strain evidence="2">cv. Morex</strain>
    </source>
</reference>
<proteinExistence type="predicted"/>
<reference evidence="3" key="1">
    <citation type="journal article" date="2012" name="Nature">
        <title>A physical, genetic and functional sequence assembly of the barley genome.</title>
        <authorList>
            <consortium name="The International Barley Genome Sequencing Consortium"/>
            <person name="Mayer K.F."/>
            <person name="Waugh R."/>
            <person name="Brown J.W."/>
            <person name="Schulman A."/>
            <person name="Langridge P."/>
            <person name="Platzer M."/>
            <person name="Fincher G.B."/>
            <person name="Muehlbauer G.J."/>
            <person name="Sato K."/>
            <person name="Close T.J."/>
            <person name="Wise R.P."/>
            <person name="Stein N."/>
        </authorList>
    </citation>
    <scope>NUCLEOTIDE SEQUENCE [LARGE SCALE GENOMIC DNA]</scope>
    <source>
        <strain evidence="3">cv. Morex</strain>
    </source>
</reference>
<protein>
    <recommendedName>
        <fullName evidence="4">Acidic protein</fullName>
    </recommendedName>
</protein>
<accession>A0A8I6X816</accession>
<dbReference type="Gramene" id="HORVU.MOREX.r2.5HG0357360.1">
    <property type="protein sequence ID" value="HORVU.MOREX.r2.5HG0357360.1"/>
    <property type="gene ID" value="HORVU.MOREX.r2.5HG0357360"/>
</dbReference>
<dbReference type="Gramene" id="HORVU.MOREX.r3.5HG0430030.1">
    <property type="protein sequence ID" value="HORVU.MOREX.r3.5HG0430030.1"/>
    <property type="gene ID" value="HORVU.MOREX.r3.5HG0430030"/>
</dbReference>
<evidence type="ECO:0000256" key="1">
    <source>
        <dbReference type="SAM" id="SignalP"/>
    </source>
</evidence>
<sequence>MEKYMKTFTAATIIYALLLSSMINTHCQLMEDQENMKVNIPGLCIYRKESSLCKEKSYCFCCLMNDMCYVSIDNCKSGCVKQAPLGTVDSQKPALFSSHVIYG</sequence>
<feature type="chain" id="PRO_5035158833" description="Acidic protein" evidence="1">
    <location>
        <begin position="28"/>
        <end position="103"/>
    </location>
</feature>
<dbReference type="EnsemblPlants" id="HORVU.MOREX.r3.5HG0430030.1">
    <property type="protein sequence ID" value="HORVU.MOREX.r3.5HG0430030.1"/>
    <property type="gene ID" value="HORVU.MOREX.r3.5HG0430030"/>
</dbReference>
<feature type="signal peptide" evidence="1">
    <location>
        <begin position="1"/>
        <end position="27"/>
    </location>
</feature>
<keyword evidence="3" id="KW-1185">Reference proteome</keyword>
<dbReference type="AlphaFoldDB" id="A0A8I6X816"/>
<dbReference type="Proteomes" id="UP000011116">
    <property type="component" value="Chromosome 5H"/>
</dbReference>
<name>A0A8I6X816_HORVV</name>
<evidence type="ECO:0000313" key="2">
    <source>
        <dbReference type="EnsemblPlants" id="HORVU.MOREX.r3.5HG0430030.1"/>
    </source>
</evidence>
<evidence type="ECO:0008006" key="4">
    <source>
        <dbReference type="Google" id="ProtNLM"/>
    </source>
</evidence>
<evidence type="ECO:0000313" key="3">
    <source>
        <dbReference type="Proteomes" id="UP000011116"/>
    </source>
</evidence>
<organism evidence="2 3">
    <name type="scientific">Hordeum vulgare subsp. vulgare</name>
    <name type="common">Domesticated barley</name>
    <dbReference type="NCBI Taxonomy" id="112509"/>
    <lineage>
        <taxon>Eukaryota</taxon>
        <taxon>Viridiplantae</taxon>
        <taxon>Streptophyta</taxon>
        <taxon>Embryophyta</taxon>
        <taxon>Tracheophyta</taxon>
        <taxon>Spermatophyta</taxon>
        <taxon>Magnoliopsida</taxon>
        <taxon>Liliopsida</taxon>
        <taxon>Poales</taxon>
        <taxon>Poaceae</taxon>
        <taxon>BOP clade</taxon>
        <taxon>Pooideae</taxon>
        <taxon>Triticodae</taxon>
        <taxon>Triticeae</taxon>
        <taxon>Hordeinae</taxon>
        <taxon>Hordeum</taxon>
    </lineage>
</organism>
<keyword evidence="1" id="KW-0732">Signal</keyword>
<reference evidence="2" key="3">
    <citation type="submission" date="2022-01" db="UniProtKB">
        <authorList>
            <consortium name="EnsemblPlants"/>
        </authorList>
    </citation>
    <scope>IDENTIFICATION</scope>
    <source>
        <strain evidence="2">subsp. vulgare</strain>
    </source>
</reference>